<evidence type="ECO:0008006" key="8">
    <source>
        <dbReference type="Google" id="ProtNLM"/>
    </source>
</evidence>
<protein>
    <recommendedName>
        <fullName evidence="8">Calcium-binding protein</fullName>
    </recommendedName>
</protein>
<keyword evidence="4" id="KW-0106">Calcium</keyword>
<evidence type="ECO:0000256" key="4">
    <source>
        <dbReference type="ARBA" id="ARBA00022837"/>
    </source>
</evidence>
<dbReference type="KEGG" id="halu:HUG12_00185"/>
<reference evidence="6 7" key="1">
    <citation type="submission" date="2020-06" db="EMBL/GenBank/DDBJ databases">
        <title>NJ-3-1, isolated from saline soil.</title>
        <authorList>
            <person name="Cui H.L."/>
            <person name="Shi X."/>
        </authorList>
    </citation>
    <scope>NUCLEOTIDE SEQUENCE [LARGE SCALE GENOMIC DNA]</scope>
    <source>
        <strain evidence="6 7">NJ-3-1</strain>
    </source>
</reference>
<evidence type="ECO:0000313" key="7">
    <source>
        <dbReference type="Proteomes" id="UP000509626"/>
    </source>
</evidence>
<dbReference type="EMBL" id="CP058579">
    <property type="protein sequence ID" value="QLG60266.1"/>
    <property type="molecule type" value="Genomic_DNA"/>
</dbReference>
<comment type="subcellular location">
    <subcellularLocation>
        <location evidence="1">Secreted</location>
    </subcellularLocation>
</comment>
<evidence type="ECO:0000256" key="3">
    <source>
        <dbReference type="ARBA" id="ARBA00022729"/>
    </source>
</evidence>
<dbReference type="GeneID" id="56035830"/>
<organism evidence="6 7">
    <name type="scientific">Halorarum salinum</name>
    <dbReference type="NCBI Taxonomy" id="2743089"/>
    <lineage>
        <taxon>Archaea</taxon>
        <taxon>Methanobacteriati</taxon>
        <taxon>Methanobacteriota</taxon>
        <taxon>Stenosarchaea group</taxon>
        <taxon>Halobacteria</taxon>
        <taxon>Halobacteriales</taxon>
        <taxon>Haloferacaceae</taxon>
        <taxon>Halorarum</taxon>
    </lineage>
</organism>
<feature type="compositionally biased region" description="Basic and acidic residues" evidence="5">
    <location>
        <begin position="33"/>
        <end position="52"/>
    </location>
</feature>
<gene>
    <name evidence="6" type="ORF">HUG12_00185</name>
</gene>
<proteinExistence type="predicted"/>
<feature type="region of interest" description="Disordered" evidence="5">
    <location>
        <begin position="1"/>
        <end position="52"/>
    </location>
</feature>
<dbReference type="RefSeq" id="WP_179266852.1">
    <property type="nucleotide sequence ID" value="NZ_CP058579.1"/>
</dbReference>
<keyword evidence="2" id="KW-0964">Secreted</keyword>
<dbReference type="Proteomes" id="UP000509626">
    <property type="component" value="Chromosome"/>
</dbReference>
<evidence type="ECO:0000256" key="1">
    <source>
        <dbReference type="ARBA" id="ARBA00004613"/>
    </source>
</evidence>
<dbReference type="AlphaFoldDB" id="A0A7D5L7U0"/>
<dbReference type="Pfam" id="PF18884">
    <property type="entry name" value="TSP3_bac"/>
    <property type="match status" value="2"/>
</dbReference>
<accession>A0A7D5L7U0</accession>
<evidence type="ECO:0000256" key="5">
    <source>
        <dbReference type="SAM" id="MobiDB-lite"/>
    </source>
</evidence>
<name>A0A7D5L7U0_9EURY</name>
<evidence type="ECO:0000313" key="6">
    <source>
        <dbReference type="EMBL" id="QLG60266.1"/>
    </source>
</evidence>
<sequence>MRADTDDDGLSDSREVVLSTNLDGTDTDGDGIPDGREPRHWDTDPTLHDHRPPEITIHYARWAVDGLHSEYAILYAVTDPSGDSEIQFVKEGDVR</sequence>
<evidence type="ECO:0000256" key="2">
    <source>
        <dbReference type="ARBA" id="ARBA00022525"/>
    </source>
</evidence>
<dbReference type="InterPro" id="IPR059100">
    <property type="entry name" value="TSP3_bac"/>
</dbReference>
<feature type="compositionally biased region" description="Acidic residues" evidence="5">
    <location>
        <begin position="1"/>
        <end position="10"/>
    </location>
</feature>
<keyword evidence="3" id="KW-0732">Signal</keyword>
<keyword evidence="7" id="KW-1185">Reference proteome</keyword>